<evidence type="ECO:0000313" key="1">
    <source>
        <dbReference type="EMBL" id="RKF53187.1"/>
    </source>
</evidence>
<proteinExistence type="predicted"/>
<dbReference type="EMBL" id="MCBR01022362">
    <property type="protein sequence ID" value="RKF53187.1"/>
    <property type="molecule type" value="Genomic_DNA"/>
</dbReference>
<organism evidence="1 2">
    <name type="scientific">Golovinomyces cichoracearum</name>
    <dbReference type="NCBI Taxonomy" id="62708"/>
    <lineage>
        <taxon>Eukaryota</taxon>
        <taxon>Fungi</taxon>
        <taxon>Dikarya</taxon>
        <taxon>Ascomycota</taxon>
        <taxon>Pezizomycotina</taxon>
        <taxon>Leotiomycetes</taxon>
        <taxon>Erysiphales</taxon>
        <taxon>Erysiphaceae</taxon>
        <taxon>Golovinomyces</taxon>
    </lineage>
</organism>
<reference evidence="1 2" key="1">
    <citation type="journal article" date="2018" name="BMC Genomics">
        <title>Comparative genome analyses reveal sequence features reflecting distinct modes of host-adaptation between dicot and monocot powdery mildew.</title>
        <authorList>
            <person name="Wu Y."/>
            <person name="Ma X."/>
            <person name="Pan Z."/>
            <person name="Kale S.D."/>
            <person name="Song Y."/>
            <person name="King H."/>
            <person name="Zhang Q."/>
            <person name="Presley C."/>
            <person name="Deng X."/>
            <person name="Wei C.I."/>
            <person name="Xiao S."/>
        </authorList>
    </citation>
    <scope>NUCLEOTIDE SEQUENCE [LARGE SCALE GENOMIC DNA]</scope>
    <source>
        <strain evidence="1">UCSC1</strain>
    </source>
</reference>
<dbReference type="AlphaFoldDB" id="A0A420H6Z4"/>
<name>A0A420H6Z4_9PEZI</name>
<accession>A0A420H6Z4</accession>
<evidence type="ECO:0000313" key="2">
    <source>
        <dbReference type="Proteomes" id="UP000285405"/>
    </source>
</evidence>
<sequence>MFQAYSVRDVDEAANNISIVDQLSPFLLSYQKLTEICISPFLSSVVICQLVRSMIAHRLAQISGGADF</sequence>
<dbReference type="Proteomes" id="UP000285405">
    <property type="component" value="Unassembled WGS sequence"/>
</dbReference>
<comment type="caution">
    <text evidence="1">The sequence shown here is derived from an EMBL/GenBank/DDBJ whole genome shotgun (WGS) entry which is preliminary data.</text>
</comment>
<protein>
    <submittedName>
        <fullName evidence="1">Uncharacterized protein</fullName>
    </submittedName>
</protein>
<gene>
    <name evidence="1" type="ORF">GcC1_223001</name>
</gene>